<dbReference type="GO" id="GO:0005737">
    <property type="term" value="C:cytoplasm"/>
    <property type="evidence" value="ECO:0007669"/>
    <property type="project" value="TreeGrafter"/>
</dbReference>
<dbReference type="GO" id="GO:0042026">
    <property type="term" value="P:protein refolding"/>
    <property type="evidence" value="ECO:0007669"/>
    <property type="project" value="TreeGrafter"/>
</dbReference>
<evidence type="ECO:0000256" key="1">
    <source>
        <dbReference type="ARBA" id="ARBA00023016"/>
    </source>
</evidence>
<dbReference type="PANTHER" id="PTHR45640">
    <property type="entry name" value="HEAT SHOCK PROTEIN HSP-12.2-RELATED"/>
    <property type="match status" value="1"/>
</dbReference>
<dbReference type="InterPro" id="IPR002068">
    <property type="entry name" value="A-crystallin/Hsp20_dom"/>
</dbReference>
<evidence type="ECO:0000256" key="2">
    <source>
        <dbReference type="PROSITE-ProRule" id="PRU00285"/>
    </source>
</evidence>
<evidence type="ECO:0000259" key="4">
    <source>
        <dbReference type="PROSITE" id="PS01031"/>
    </source>
</evidence>
<dbReference type="WBParaSite" id="Pan_g2626.t1">
    <property type="protein sequence ID" value="Pan_g2626.t1"/>
    <property type="gene ID" value="Pan_g2626"/>
</dbReference>
<protein>
    <submittedName>
        <fullName evidence="6">SHSP domain-containing protein</fullName>
    </submittedName>
</protein>
<keyword evidence="5" id="KW-1185">Reference proteome</keyword>
<dbReference type="PANTHER" id="PTHR45640:SF13">
    <property type="entry name" value="HEAT SHOCK PROTEIN 22-RELATED"/>
    <property type="match status" value="1"/>
</dbReference>
<dbReference type="Proteomes" id="UP000492821">
    <property type="component" value="Unassembled WGS sequence"/>
</dbReference>
<comment type="similarity">
    <text evidence="2 3">Belongs to the small heat shock protein (HSP20) family.</text>
</comment>
<dbReference type="CDD" id="cd06526">
    <property type="entry name" value="metazoan_ACD"/>
    <property type="match status" value="1"/>
</dbReference>
<dbReference type="Pfam" id="PF00011">
    <property type="entry name" value="HSP20"/>
    <property type="match status" value="1"/>
</dbReference>
<reference evidence="5" key="1">
    <citation type="journal article" date="2013" name="Genetics">
        <title>The draft genome and transcriptome of Panagrellus redivivus are shaped by the harsh demands of a free-living lifestyle.</title>
        <authorList>
            <person name="Srinivasan J."/>
            <person name="Dillman A.R."/>
            <person name="Macchietto M.G."/>
            <person name="Heikkinen L."/>
            <person name="Lakso M."/>
            <person name="Fracchia K.M."/>
            <person name="Antoshechkin I."/>
            <person name="Mortazavi A."/>
            <person name="Wong G."/>
            <person name="Sternberg P.W."/>
        </authorList>
    </citation>
    <scope>NUCLEOTIDE SEQUENCE [LARGE SCALE GENOMIC DNA]</scope>
    <source>
        <strain evidence="5">MT8872</strain>
    </source>
</reference>
<evidence type="ECO:0000256" key="3">
    <source>
        <dbReference type="RuleBase" id="RU003616"/>
    </source>
</evidence>
<dbReference type="AlphaFoldDB" id="A0A7E4VSG1"/>
<feature type="domain" description="SHSP" evidence="4">
    <location>
        <begin position="76"/>
        <end position="182"/>
    </location>
</feature>
<dbReference type="InterPro" id="IPR001436">
    <property type="entry name" value="Alpha-crystallin/sHSP_animal"/>
</dbReference>
<dbReference type="GO" id="GO:0009408">
    <property type="term" value="P:response to heat"/>
    <property type="evidence" value="ECO:0007669"/>
    <property type="project" value="TreeGrafter"/>
</dbReference>
<dbReference type="GO" id="GO:0005634">
    <property type="term" value="C:nucleus"/>
    <property type="evidence" value="ECO:0007669"/>
    <property type="project" value="TreeGrafter"/>
</dbReference>
<proteinExistence type="inferred from homology"/>
<accession>A0A7E4VSG1</accession>
<dbReference type="SUPFAM" id="SSF49764">
    <property type="entry name" value="HSP20-like chaperones"/>
    <property type="match status" value="1"/>
</dbReference>
<dbReference type="Gene3D" id="2.60.40.790">
    <property type="match status" value="1"/>
</dbReference>
<name>A0A7E4VSG1_PANRE</name>
<keyword evidence="1" id="KW-0346">Stress response</keyword>
<reference evidence="6" key="2">
    <citation type="submission" date="2020-10" db="UniProtKB">
        <authorList>
            <consortium name="WormBaseParasite"/>
        </authorList>
    </citation>
    <scope>IDENTIFICATION</scope>
</reference>
<dbReference type="PROSITE" id="PS01031">
    <property type="entry name" value="SHSP"/>
    <property type="match status" value="1"/>
</dbReference>
<dbReference type="GO" id="GO:0051082">
    <property type="term" value="F:unfolded protein binding"/>
    <property type="evidence" value="ECO:0007669"/>
    <property type="project" value="TreeGrafter"/>
</dbReference>
<evidence type="ECO:0000313" key="5">
    <source>
        <dbReference type="Proteomes" id="UP000492821"/>
    </source>
</evidence>
<evidence type="ECO:0000313" key="6">
    <source>
        <dbReference type="WBParaSite" id="Pan_g2626.t1"/>
    </source>
</evidence>
<organism evidence="5 6">
    <name type="scientific">Panagrellus redivivus</name>
    <name type="common">Microworm</name>
    <dbReference type="NCBI Taxonomy" id="6233"/>
    <lineage>
        <taxon>Eukaryota</taxon>
        <taxon>Metazoa</taxon>
        <taxon>Ecdysozoa</taxon>
        <taxon>Nematoda</taxon>
        <taxon>Chromadorea</taxon>
        <taxon>Rhabditida</taxon>
        <taxon>Tylenchina</taxon>
        <taxon>Panagrolaimomorpha</taxon>
        <taxon>Panagrolaimoidea</taxon>
        <taxon>Panagrolaimidae</taxon>
        <taxon>Panagrellus</taxon>
    </lineage>
</organism>
<sequence>MLRQLGRPISNARTVAVRGLHRHPLAPASHFFPNDVWHRMSRMSHEFDRIINNAFKASPFRPFVENPESAMHPSIVEDFRVRNPIIEEDGVKKFKLSFDVRRFKPEDVKIETTAADKMLKIEAKHFDEMSNYQYARTVSLPEGVNPSEIKCTYRSDGVLLVEAPYVEPPPKEPVVDTPIAVSHK</sequence>
<dbReference type="InterPro" id="IPR008978">
    <property type="entry name" value="HSP20-like_chaperone"/>
</dbReference>